<protein>
    <recommendedName>
        <fullName evidence="5">DUF2975 domain-containing protein</fullName>
    </recommendedName>
</protein>
<keyword evidence="2" id="KW-0472">Membrane</keyword>
<proteinExistence type="predicted"/>
<evidence type="ECO:0008006" key="5">
    <source>
        <dbReference type="Google" id="ProtNLM"/>
    </source>
</evidence>
<feature type="compositionally biased region" description="Basic and acidic residues" evidence="1">
    <location>
        <begin position="12"/>
        <end position="23"/>
    </location>
</feature>
<feature type="transmembrane region" description="Helical" evidence="2">
    <location>
        <begin position="188"/>
        <end position="208"/>
    </location>
</feature>
<organism evidence="3 4">
    <name type="scientific">Populibacterium corticicola</name>
    <dbReference type="NCBI Taxonomy" id="1812826"/>
    <lineage>
        <taxon>Bacteria</taxon>
        <taxon>Bacillati</taxon>
        <taxon>Actinomycetota</taxon>
        <taxon>Actinomycetes</taxon>
        <taxon>Micrococcales</taxon>
        <taxon>Jonesiaceae</taxon>
        <taxon>Populibacterium</taxon>
    </lineage>
</organism>
<gene>
    <name evidence="3" type="ORF">ACFSYH_00890</name>
</gene>
<evidence type="ECO:0000256" key="2">
    <source>
        <dbReference type="SAM" id="Phobius"/>
    </source>
</evidence>
<keyword evidence="2" id="KW-1133">Transmembrane helix</keyword>
<dbReference type="Proteomes" id="UP001597391">
    <property type="component" value="Unassembled WGS sequence"/>
</dbReference>
<name>A0ABW5X9W3_9MICO</name>
<reference evidence="4" key="1">
    <citation type="journal article" date="2019" name="Int. J. Syst. Evol. Microbiol.">
        <title>The Global Catalogue of Microorganisms (GCM) 10K type strain sequencing project: providing services to taxonomists for standard genome sequencing and annotation.</title>
        <authorList>
            <consortium name="The Broad Institute Genomics Platform"/>
            <consortium name="The Broad Institute Genome Sequencing Center for Infectious Disease"/>
            <person name="Wu L."/>
            <person name="Ma J."/>
        </authorList>
    </citation>
    <scope>NUCLEOTIDE SEQUENCE [LARGE SCALE GENOMIC DNA]</scope>
    <source>
        <strain evidence="4">KCTC 33576</strain>
    </source>
</reference>
<evidence type="ECO:0000313" key="4">
    <source>
        <dbReference type="Proteomes" id="UP001597391"/>
    </source>
</evidence>
<feature type="transmembrane region" description="Helical" evidence="2">
    <location>
        <begin position="148"/>
        <end position="176"/>
    </location>
</feature>
<sequence length="216" mass="23087">MTESSSAGSPHETSEPRYGKRLDPQGTKTSPNTERPDLSDFQPLSFEEVELPPPLSEPAVTEKRKWAKIGIIATAIYAVYGLILMLLIEPLSASPVGLRETYARANATEHSIGVFEAIMFAIVGVALAVGIRQLVVDRDKILPRHVQMIYLSVLALGAPALFISSLGTTMALSAAFGTFGVASGLWYVLPYAISVIAGIAALGVFIAAQARQDDED</sequence>
<feature type="region of interest" description="Disordered" evidence="1">
    <location>
        <begin position="1"/>
        <end position="41"/>
    </location>
</feature>
<dbReference type="EMBL" id="JBHUOP010000001">
    <property type="protein sequence ID" value="MFD2839131.1"/>
    <property type="molecule type" value="Genomic_DNA"/>
</dbReference>
<evidence type="ECO:0000313" key="3">
    <source>
        <dbReference type="EMBL" id="MFD2839131.1"/>
    </source>
</evidence>
<feature type="transmembrane region" description="Helical" evidence="2">
    <location>
        <begin position="69"/>
        <end position="88"/>
    </location>
</feature>
<keyword evidence="2" id="KW-0812">Transmembrane</keyword>
<keyword evidence="4" id="KW-1185">Reference proteome</keyword>
<feature type="transmembrane region" description="Helical" evidence="2">
    <location>
        <begin position="117"/>
        <end position="136"/>
    </location>
</feature>
<dbReference type="RefSeq" id="WP_377464556.1">
    <property type="nucleotide sequence ID" value="NZ_JBHUOP010000001.1"/>
</dbReference>
<evidence type="ECO:0000256" key="1">
    <source>
        <dbReference type="SAM" id="MobiDB-lite"/>
    </source>
</evidence>
<accession>A0ABW5X9W3</accession>
<comment type="caution">
    <text evidence="3">The sequence shown here is derived from an EMBL/GenBank/DDBJ whole genome shotgun (WGS) entry which is preliminary data.</text>
</comment>